<organism evidence="4 5">
    <name type="scientific">Meira miltonrushii</name>
    <dbReference type="NCBI Taxonomy" id="1280837"/>
    <lineage>
        <taxon>Eukaryota</taxon>
        <taxon>Fungi</taxon>
        <taxon>Dikarya</taxon>
        <taxon>Basidiomycota</taxon>
        <taxon>Ustilaginomycotina</taxon>
        <taxon>Exobasidiomycetes</taxon>
        <taxon>Exobasidiales</taxon>
        <taxon>Brachybasidiaceae</taxon>
        <taxon>Meira</taxon>
    </lineage>
</organism>
<feature type="region of interest" description="Disordered" evidence="2">
    <location>
        <begin position="81"/>
        <end position="103"/>
    </location>
</feature>
<feature type="region of interest" description="Disordered" evidence="2">
    <location>
        <begin position="1"/>
        <end position="47"/>
    </location>
</feature>
<dbReference type="EMBL" id="KZ819607">
    <property type="protein sequence ID" value="PWN31659.1"/>
    <property type="molecule type" value="Genomic_DNA"/>
</dbReference>
<dbReference type="OrthoDB" id="9999611at2759"/>
<dbReference type="STRING" id="1280837.A0A316V279"/>
<dbReference type="InterPro" id="IPR036629">
    <property type="entry name" value="YjbJ_sf"/>
</dbReference>
<protein>
    <submittedName>
        <fullName evidence="4">Mismatched base pair and cruciform DNA recognition protein</fullName>
    </submittedName>
</protein>
<evidence type="ECO:0000256" key="1">
    <source>
        <dbReference type="ARBA" id="ARBA00009129"/>
    </source>
</evidence>
<reference evidence="4 5" key="1">
    <citation type="journal article" date="2018" name="Mol. Biol. Evol.">
        <title>Broad Genomic Sampling Reveals a Smut Pathogenic Ancestry of the Fungal Clade Ustilaginomycotina.</title>
        <authorList>
            <person name="Kijpornyongpan T."/>
            <person name="Mondo S.J."/>
            <person name="Barry K."/>
            <person name="Sandor L."/>
            <person name="Lee J."/>
            <person name="Lipzen A."/>
            <person name="Pangilinan J."/>
            <person name="LaButti K."/>
            <person name="Hainaut M."/>
            <person name="Henrissat B."/>
            <person name="Grigoriev I.V."/>
            <person name="Spatafora J.W."/>
            <person name="Aime M.C."/>
        </authorList>
    </citation>
    <scope>NUCLEOTIDE SEQUENCE [LARGE SCALE GENOMIC DNA]</scope>
    <source>
        <strain evidence="4 5">MCA 3882</strain>
    </source>
</reference>
<dbReference type="PANTHER" id="PTHR40460">
    <property type="entry name" value="CHROMOSOME 1, WHOLE GENOME SHOTGUN SEQUENCE"/>
    <property type="match status" value="1"/>
</dbReference>
<dbReference type="Pfam" id="PF05532">
    <property type="entry name" value="CsbD"/>
    <property type="match status" value="1"/>
</dbReference>
<dbReference type="SUPFAM" id="SSF69047">
    <property type="entry name" value="Hypothetical protein YjbJ"/>
    <property type="match status" value="1"/>
</dbReference>
<proteinExistence type="inferred from homology"/>
<sequence>MSNSNEPSQFNGNLKSVSGQVQEQIGNLTGATSWQQSGKQQHAEGEAELKAAQAKGYAEGLVDQVGGYKDSIVGAVTGNKSDQIAGNARQEAGAAKKDANAPA</sequence>
<evidence type="ECO:0000256" key="2">
    <source>
        <dbReference type="SAM" id="MobiDB-lite"/>
    </source>
</evidence>
<feature type="compositionally biased region" description="Polar residues" evidence="2">
    <location>
        <begin position="1"/>
        <end position="40"/>
    </location>
</feature>
<keyword evidence="5" id="KW-1185">Reference proteome</keyword>
<accession>A0A316V279</accession>
<dbReference type="RefSeq" id="XP_025351961.1">
    <property type="nucleotide sequence ID" value="XM_025497967.1"/>
</dbReference>
<evidence type="ECO:0000313" key="4">
    <source>
        <dbReference type="EMBL" id="PWN31659.1"/>
    </source>
</evidence>
<dbReference type="InterPro" id="IPR008462">
    <property type="entry name" value="CsbD"/>
</dbReference>
<dbReference type="PANTHER" id="PTHR40460:SF1">
    <property type="entry name" value="CSBD-LIKE DOMAIN-CONTAINING PROTEIN"/>
    <property type="match status" value="1"/>
</dbReference>
<dbReference type="Gene3D" id="1.10.1470.10">
    <property type="entry name" value="YjbJ"/>
    <property type="match status" value="1"/>
</dbReference>
<dbReference type="Proteomes" id="UP000245771">
    <property type="component" value="Unassembled WGS sequence"/>
</dbReference>
<dbReference type="InParanoid" id="A0A316V279"/>
<dbReference type="GeneID" id="37019748"/>
<name>A0A316V279_9BASI</name>
<evidence type="ECO:0000259" key="3">
    <source>
        <dbReference type="Pfam" id="PF05532"/>
    </source>
</evidence>
<feature type="domain" description="CsbD-like" evidence="3">
    <location>
        <begin position="9"/>
        <end position="59"/>
    </location>
</feature>
<comment type="similarity">
    <text evidence="1">Belongs to the UPF0337 (CsbD) family.</text>
</comment>
<feature type="compositionally biased region" description="Basic and acidic residues" evidence="2">
    <location>
        <begin position="94"/>
        <end position="103"/>
    </location>
</feature>
<dbReference type="AlphaFoldDB" id="A0A316V279"/>
<gene>
    <name evidence="4" type="ORF">FA14DRAFT_158472</name>
</gene>
<evidence type="ECO:0000313" key="5">
    <source>
        <dbReference type="Proteomes" id="UP000245771"/>
    </source>
</evidence>